<dbReference type="EMBL" id="AKGD01000002">
    <property type="protein sequence ID" value="EIT69738.1"/>
    <property type="molecule type" value="Genomic_DNA"/>
</dbReference>
<dbReference type="GO" id="GO:1901136">
    <property type="term" value="P:carbohydrate derivative catabolic process"/>
    <property type="evidence" value="ECO:0007669"/>
    <property type="project" value="UniProtKB-ARBA"/>
</dbReference>
<dbReference type="Gene3D" id="3.20.20.80">
    <property type="entry name" value="Glycosidases"/>
    <property type="match status" value="1"/>
</dbReference>
<sequence>MSKLWVRIEGTRFVDRQGRHLILRGVNLGGDCKLPYPDGGTDRPSDFSDHRSVSFVGRPFPLAEADTHLGRIARWGFNTLRLLVTWEAVEHAGPGEHDAHYVDYVGHICERAAAHGLAVFIDFHQDAWSRMSGGSGAPGWTFEKLGIDFRRFDAAAAAHVMQYRYDYSNPERRQESRYPAMSWPVNYRMAANGIMWTAFFAGATLTPQWQVDGENVQHYLQRHYFGAVAAIAKRVASLPNVIGFDSLNEPGIGWVGQKMSQRPAPPPISDHSPLRLGPMWTPFDGLRAARGLTTKVPFYSRAADGSIAVHEVEYNSSRTSIWLSDGSDPFEQAGAWRAGETAAQVVDEDFFIKNAGQRIDHERDFMQPFFHRMAAAIRSHNPDWLLFAEINPHLIAQGRSFPKDMPPATINASHWYDLALLWSKRSPSTPNAAHQTEKRKLYGLQLAYFRTIGERLNGGAPTLIGEFGVPFDLNDGESFHRWSAGERNSAVWQAQALALQSVYDTLDTLLLSSTQWNYTASNRNDLRVGDGWNQEDLSIFSCDQQPGDDDGGRAVAGFCRPYLQRAQGRILQVHYSQDEGVFRFSIDLDPEIEGDTEIFIPARFARTAPSIALSGAAVQQQHSPDRQLLKLRAAAAGIVEGVLHCR</sequence>
<reference evidence="7 8" key="1">
    <citation type="journal article" date="2012" name="J. Bacteriol.">
        <title>Genome Sequence of n-Alkane-Degrading Hydrocarboniphaga effusa Strain AP103T (ATCC BAA-332T).</title>
        <authorList>
            <person name="Chang H.K."/>
            <person name="Zylstra G.J."/>
            <person name="Chae J.C."/>
        </authorList>
    </citation>
    <scope>NUCLEOTIDE SEQUENCE [LARGE SCALE GENOMIC DNA]</scope>
    <source>
        <strain evidence="7 8">AP103</strain>
    </source>
</reference>
<dbReference type="InterPro" id="IPR052066">
    <property type="entry name" value="Glycosphingolipid_Hydrolases"/>
</dbReference>
<evidence type="ECO:0000256" key="2">
    <source>
        <dbReference type="ARBA" id="ARBA00022801"/>
    </source>
</evidence>
<comment type="similarity">
    <text evidence="1 4">Belongs to the glycosyl hydrolase 5 (cellulase A) family.</text>
</comment>
<dbReference type="PANTHER" id="PTHR31308">
    <property type="match status" value="1"/>
</dbReference>
<dbReference type="Gene3D" id="2.60.40.1180">
    <property type="entry name" value="Golgi alpha-mannosidase II"/>
    <property type="match status" value="1"/>
</dbReference>
<evidence type="ECO:0000313" key="7">
    <source>
        <dbReference type="EMBL" id="EIT69738.1"/>
    </source>
</evidence>
<dbReference type="GO" id="GO:0004553">
    <property type="term" value="F:hydrolase activity, hydrolyzing O-glycosyl compounds"/>
    <property type="evidence" value="ECO:0007669"/>
    <property type="project" value="InterPro"/>
</dbReference>
<feature type="domain" description="Glycoside hydrolase family 5 C-terminal" evidence="6">
    <location>
        <begin position="560"/>
        <end position="633"/>
    </location>
</feature>
<dbReference type="PANTHER" id="PTHR31308:SF3">
    <property type="entry name" value="ENDOGLYCOCERAMIDASE"/>
    <property type="match status" value="1"/>
</dbReference>
<evidence type="ECO:0000313" key="8">
    <source>
        <dbReference type="Proteomes" id="UP000003704"/>
    </source>
</evidence>
<dbReference type="Proteomes" id="UP000003704">
    <property type="component" value="Unassembled WGS sequence"/>
</dbReference>
<dbReference type="STRING" id="1172194.WQQ_33200"/>
<keyword evidence="3 4" id="KW-0326">Glycosidase</keyword>
<evidence type="ECO:0000259" key="5">
    <source>
        <dbReference type="Pfam" id="PF00150"/>
    </source>
</evidence>
<dbReference type="InterPro" id="IPR017853">
    <property type="entry name" value="GH"/>
</dbReference>
<keyword evidence="8" id="KW-1185">Reference proteome</keyword>
<dbReference type="Pfam" id="PF18564">
    <property type="entry name" value="Glyco_hydro_5_C"/>
    <property type="match status" value="1"/>
</dbReference>
<dbReference type="InterPro" id="IPR041036">
    <property type="entry name" value="GH5_C"/>
</dbReference>
<dbReference type="InterPro" id="IPR013780">
    <property type="entry name" value="Glyco_hydro_b"/>
</dbReference>
<evidence type="ECO:0000256" key="4">
    <source>
        <dbReference type="RuleBase" id="RU361153"/>
    </source>
</evidence>
<evidence type="ECO:0000256" key="3">
    <source>
        <dbReference type="ARBA" id="ARBA00023295"/>
    </source>
</evidence>
<dbReference type="Pfam" id="PF00150">
    <property type="entry name" value="Cellulase"/>
    <property type="match status" value="1"/>
</dbReference>
<evidence type="ECO:0000256" key="1">
    <source>
        <dbReference type="ARBA" id="ARBA00005641"/>
    </source>
</evidence>
<comment type="caution">
    <text evidence="7">The sequence shown here is derived from an EMBL/GenBank/DDBJ whole genome shotgun (WGS) entry which is preliminary data.</text>
</comment>
<dbReference type="GO" id="GO:0016042">
    <property type="term" value="P:lipid catabolic process"/>
    <property type="evidence" value="ECO:0007669"/>
    <property type="project" value="UniProtKB-ARBA"/>
</dbReference>
<feature type="domain" description="Glycoside hydrolase family 5" evidence="5">
    <location>
        <begin position="65"/>
        <end position="128"/>
    </location>
</feature>
<dbReference type="GO" id="GO:0000272">
    <property type="term" value="P:polysaccharide catabolic process"/>
    <property type="evidence" value="ECO:0007669"/>
    <property type="project" value="InterPro"/>
</dbReference>
<dbReference type="OrthoDB" id="9800955at2"/>
<accession>I8T7L0</accession>
<evidence type="ECO:0008006" key="9">
    <source>
        <dbReference type="Google" id="ProtNLM"/>
    </source>
</evidence>
<evidence type="ECO:0000259" key="6">
    <source>
        <dbReference type="Pfam" id="PF18564"/>
    </source>
</evidence>
<keyword evidence="2 4" id="KW-0378">Hydrolase</keyword>
<dbReference type="PATRIC" id="fig|1172194.4.peg.3219"/>
<organism evidence="7 8">
    <name type="scientific">Hydrocarboniphaga effusa AP103</name>
    <dbReference type="NCBI Taxonomy" id="1172194"/>
    <lineage>
        <taxon>Bacteria</taxon>
        <taxon>Pseudomonadati</taxon>
        <taxon>Pseudomonadota</taxon>
        <taxon>Gammaproteobacteria</taxon>
        <taxon>Nevskiales</taxon>
        <taxon>Nevskiaceae</taxon>
        <taxon>Hydrocarboniphaga</taxon>
    </lineage>
</organism>
<gene>
    <name evidence="7" type="ORF">WQQ_33200</name>
</gene>
<dbReference type="InterPro" id="IPR001547">
    <property type="entry name" value="Glyco_hydro_5"/>
</dbReference>
<dbReference type="AlphaFoldDB" id="I8T7L0"/>
<name>I8T7L0_9GAMM</name>
<protein>
    <recommendedName>
        <fullName evidence="9">Glycoside hydrolase family 5 domain-containing protein</fullName>
    </recommendedName>
</protein>
<proteinExistence type="inferred from homology"/>
<dbReference type="SUPFAM" id="SSF51445">
    <property type="entry name" value="(Trans)glycosidases"/>
    <property type="match status" value="1"/>
</dbReference>